<feature type="transmembrane region" description="Helical" evidence="5">
    <location>
        <begin position="255"/>
        <end position="283"/>
    </location>
</feature>
<evidence type="ECO:0000256" key="1">
    <source>
        <dbReference type="ARBA" id="ARBA00004141"/>
    </source>
</evidence>
<evidence type="ECO:0000256" key="3">
    <source>
        <dbReference type="ARBA" id="ARBA00022989"/>
    </source>
</evidence>
<evidence type="ECO:0000256" key="2">
    <source>
        <dbReference type="ARBA" id="ARBA00022692"/>
    </source>
</evidence>
<feature type="transmembrane region" description="Helical" evidence="5">
    <location>
        <begin position="217"/>
        <end position="243"/>
    </location>
</feature>
<dbReference type="Proteomes" id="UP000219573">
    <property type="component" value="Unassembled WGS sequence"/>
</dbReference>
<comment type="subcellular location">
    <subcellularLocation>
        <location evidence="1">Membrane</location>
        <topology evidence="1">Multi-pass membrane protein</topology>
    </subcellularLocation>
</comment>
<keyword evidence="3 5" id="KW-1133">Transmembrane helix</keyword>
<dbReference type="PANTHER" id="PTHR43021:SF2">
    <property type="entry name" value="CATION_H+ EXCHANGER DOMAIN-CONTAINING PROTEIN"/>
    <property type="match status" value="1"/>
</dbReference>
<dbReference type="STRING" id="1413210.U472_06905"/>
<protein>
    <submittedName>
        <fullName evidence="7">Transporter, CPA2 family</fullName>
    </submittedName>
</protein>
<keyword evidence="4 5" id="KW-0472">Membrane</keyword>
<proteinExistence type="predicted"/>
<reference evidence="8" key="1">
    <citation type="submission" date="2017-09" db="EMBL/GenBank/DDBJ databases">
        <authorList>
            <person name="Varghese N."/>
            <person name="Submissions S."/>
        </authorList>
    </citation>
    <scope>NUCLEOTIDE SEQUENCE [LARGE SCALE GENOMIC DNA]</scope>
    <source>
        <strain evidence="8">MSL47</strain>
    </source>
</reference>
<evidence type="ECO:0000256" key="4">
    <source>
        <dbReference type="ARBA" id="ARBA00023136"/>
    </source>
</evidence>
<dbReference type="RefSeq" id="WP_097016353.1">
    <property type="nucleotide sequence ID" value="NZ_OBDZ01000002.1"/>
</dbReference>
<feature type="transmembrane region" description="Helical" evidence="5">
    <location>
        <begin position="89"/>
        <end position="111"/>
    </location>
</feature>
<gene>
    <name evidence="7" type="ORF">SAMN06265827_10279</name>
</gene>
<feature type="transmembrane region" description="Helical" evidence="5">
    <location>
        <begin position="394"/>
        <end position="412"/>
    </location>
</feature>
<dbReference type="InterPro" id="IPR038770">
    <property type="entry name" value="Na+/solute_symporter_sf"/>
</dbReference>
<dbReference type="InterPro" id="IPR006153">
    <property type="entry name" value="Cation/H_exchanger_TM"/>
</dbReference>
<sequence>MNLKSVETLYELKQWLLLNQASNKELYIVGLLIVFALFVVLLTKKYRVPIVVGYVFLGILFSVSIIEQLPFLSDELKEWYGYSVESFDYVADLALAFIAFTIGSELSIRILKSLGKKIALIVVFEAVGAFLLVTGAMLAFGQPFYLALILGSIASATAPAATVMVLKEYNAEGNLTSTLLAVIGIDDAVALAIFSFAEPISLIKASGSGELSIMNAFFEPLLEIVGAIGFGILLGYISVKFIIKIEDKTKKVLTLVATVIGASAVAVALHLSPLITNMCVGFAYRNFAKKNPGVAEDMETMTIPLYAMFFILAGTKIQIMQITKGSFVIIALVYTLSRVIGKVGGASLGATLAKADPKIKKYIGMGLLSQIGVAVALAYTVQRDFVDLPEVGTLVFNILLFTTAITEVVGPLSTKYAVTKAGEIHN</sequence>
<feature type="transmembrane region" description="Helical" evidence="5">
    <location>
        <begin position="50"/>
        <end position="69"/>
    </location>
</feature>
<evidence type="ECO:0000259" key="6">
    <source>
        <dbReference type="Pfam" id="PF00999"/>
    </source>
</evidence>
<accession>A0A285FHS6</accession>
<feature type="transmembrane region" description="Helical" evidence="5">
    <location>
        <begin position="144"/>
        <end position="166"/>
    </location>
</feature>
<dbReference type="OrthoDB" id="9778229at2"/>
<feature type="transmembrane region" description="Helical" evidence="5">
    <location>
        <begin position="178"/>
        <end position="197"/>
    </location>
</feature>
<feature type="transmembrane region" description="Helical" evidence="5">
    <location>
        <begin position="26"/>
        <end position="43"/>
    </location>
</feature>
<dbReference type="Pfam" id="PF00999">
    <property type="entry name" value="Na_H_Exchanger"/>
    <property type="match status" value="1"/>
</dbReference>
<organism evidence="7 8">
    <name type="scientific">Orenia metallireducens</name>
    <dbReference type="NCBI Taxonomy" id="1413210"/>
    <lineage>
        <taxon>Bacteria</taxon>
        <taxon>Bacillati</taxon>
        <taxon>Bacillota</taxon>
        <taxon>Clostridia</taxon>
        <taxon>Halanaerobiales</taxon>
        <taxon>Halobacteroidaceae</taxon>
        <taxon>Orenia</taxon>
    </lineage>
</organism>
<evidence type="ECO:0000313" key="7">
    <source>
        <dbReference type="EMBL" id="SNY10810.1"/>
    </source>
</evidence>
<evidence type="ECO:0000256" key="5">
    <source>
        <dbReference type="SAM" id="Phobius"/>
    </source>
</evidence>
<dbReference type="GO" id="GO:1902600">
    <property type="term" value="P:proton transmembrane transport"/>
    <property type="evidence" value="ECO:0007669"/>
    <property type="project" value="InterPro"/>
</dbReference>
<evidence type="ECO:0000313" key="8">
    <source>
        <dbReference type="Proteomes" id="UP000219573"/>
    </source>
</evidence>
<keyword evidence="8" id="KW-1185">Reference proteome</keyword>
<dbReference type="GO" id="GO:0015297">
    <property type="term" value="F:antiporter activity"/>
    <property type="evidence" value="ECO:0007669"/>
    <property type="project" value="InterPro"/>
</dbReference>
<keyword evidence="2 5" id="KW-0812">Transmembrane</keyword>
<feature type="transmembrane region" description="Helical" evidence="5">
    <location>
        <begin position="118"/>
        <end position="138"/>
    </location>
</feature>
<feature type="domain" description="Cation/H+ exchanger transmembrane" evidence="6">
    <location>
        <begin position="34"/>
        <end position="415"/>
    </location>
</feature>
<dbReference type="PANTHER" id="PTHR43021">
    <property type="entry name" value="NA(+)/H(+) ANTIPORTER-RELATED"/>
    <property type="match status" value="1"/>
</dbReference>
<name>A0A285FHS6_9FIRM</name>
<dbReference type="Gene3D" id="1.20.1530.20">
    <property type="match status" value="1"/>
</dbReference>
<dbReference type="AlphaFoldDB" id="A0A285FHS6"/>
<dbReference type="GO" id="GO:0016020">
    <property type="term" value="C:membrane"/>
    <property type="evidence" value="ECO:0007669"/>
    <property type="project" value="UniProtKB-SubCell"/>
</dbReference>
<feature type="transmembrane region" description="Helical" evidence="5">
    <location>
        <begin position="362"/>
        <end position="382"/>
    </location>
</feature>
<dbReference type="EMBL" id="OBDZ01000002">
    <property type="protein sequence ID" value="SNY10810.1"/>
    <property type="molecule type" value="Genomic_DNA"/>
</dbReference>